<keyword evidence="5" id="KW-0378">Hydrolase</keyword>
<dbReference type="Gene3D" id="1.20.120.580">
    <property type="entry name" value="bsu32300-like"/>
    <property type="match status" value="1"/>
</dbReference>
<evidence type="ECO:0000256" key="2">
    <source>
        <dbReference type="ARBA" id="ARBA00022649"/>
    </source>
</evidence>
<dbReference type="InterPro" id="IPR008201">
    <property type="entry name" value="HepT-like"/>
</dbReference>
<evidence type="ECO:0008006" key="9">
    <source>
        <dbReference type="Google" id="ProtNLM"/>
    </source>
</evidence>
<organism evidence="7 8">
    <name type="scientific">Magnetospirillum moscoviense</name>
    <dbReference type="NCBI Taxonomy" id="1437059"/>
    <lineage>
        <taxon>Bacteria</taxon>
        <taxon>Pseudomonadati</taxon>
        <taxon>Pseudomonadota</taxon>
        <taxon>Alphaproteobacteria</taxon>
        <taxon>Rhodospirillales</taxon>
        <taxon>Rhodospirillaceae</taxon>
        <taxon>Magnetospirillum</taxon>
    </lineage>
</organism>
<evidence type="ECO:0000256" key="4">
    <source>
        <dbReference type="ARBA" id="ARBA00022741"/>
    </source>
</evidence>
<keyword evidence="4" id="KW-0547">Nucleotide-binding</keyword>
<dbReference type="GO" id="GO:0016787">
    <property type="term" value="F:hydrolase activity"/>
    <property type="evidence" value="ECO:0007669"/>
    <property type="project" value="UniProtKB-KW"/>
</dbReference>
<dbReference type="RefSeq" id="WP_068500944.1">
    <property type="nucleotide sequence ID" value="NZ_LWQU01000141.1"/>
</dbReference>
<dbReference type="GO" id="GO:0004540">
    <property type="term" value="F:RNA nuclease activity"/>
    <property type="evidence" value="ECO:0007669"/>
    <property type="project" value="InterPro"/>
</dbReference>
<keyword evidence="2" id="KW-1277">Toxin-antitoxin system</keyword>
<name>A0A178MPZ8_9PROT</name>
<dbReference type="AlphaFoldDB" id="A0A178MPZ8"/>
<dbReference type="Pfam" id="PF01934">
    <property type="entry name" value="HepT-like"/>
    <property type="match status" value="1"/>
</dbReference>
<sequence>MSHKDWRVRIEDMLEAIERITRYVDGMNTAAFVADPRTQDAVLRNLEVLGEAAKRIPSPIQHRHPDVPWSRITDMRNILVHEYHSVDPAIILDAARGDLPPLVGALKAILTEHD</sequence>
<dbReference type="GO" id="GO:0110001">
    <property type="term" value="C:toxin-antitoxin complex"/>
    <property type="evidence" value="ECO:0007669"/>
    <property type="project" value="InterPro"/>
</dbReference>
<evidence type="ECO:0000313" key="8">
    <source>
        <dbReference type="Proteomes" id="UP000078543"/>
    </source>
</evidence>
<dbReference type="InterPro" id="IPR037038">
    <property type="entry name" value="HepT-like_sf"/>
</dbReference>
<dbReference type="GO" id="GO:0000166">
    <property type="term" value="F:nucleotide binding"/>
    <property type="evidence" value="ECO:0007669"/>
    <property type="project" value="UniProtKB-KW"/>
</dbReference>
<comment type="caution">
    <text evidence="7">The sequence shown here is derived from an EMBL/GenBank/DDBJ whole genome shotgun (WGS) entry which is preliminary data.</text>
</comment>
<gene>
    <name evidence="7" type="ORF">A6A05_02485</name>
</gene>
<accession>A0A178MPZ8</accession>
<comment type="similarity">
    <text evidence="6">Belongs to the HepT RNase toxin family.</text>
</comment>
<evidence type="ECO:0000256" key="1">
    <source>
        <dbReference type="ARBA" id="ARBA00022553"/>
    </source>
</evidence>
<evidence type="ECO:0000256" key="3">
    <source>
        <dbReference type="ARBA" id="ARBA00022722"/>
    </source>
</evidence>
<dbReference type="InterPro" id="IPR051813">
    <property type="entry name" value="HepT_RNase_toxin"/>
</dbReference>
<keyword evidence="3" id="KW-0540">Nuclease</keyword>
<dbReference type="STRING" id="1437059.A6A05_02485"/>
<dbReference type="EMBL" id="LWQU01000141">
    <property type="protein sequence ID" value="OAN50097.1"/>
    <property type="molecule type" value="Genomic_DNA"/>
</dbReference>
<evidence type="ECO:0000256" key="5">
    <source>
        <dbReference type="ARBA" id="ARBA00022801"/>
    </source>
</evidence>
<proteinExistence type="inferred from homology"/>
<keyword evidence="1" id="KW-0597">Phosphoprotein</keyword>
<reference evidence="7 8" key="1">
    <citation type="submission" date="2016-04" db="EMBL/GenBank/DDBJ databases">
        <title>Draft genome sequence of freshwater magnetotactic bacteria Magnetospirillum marisnigri SP-1 and Magnetospirillum moscoviense BB-1.</title>
        <authorList>
            <person name="Koziaeva V."/>
            <person name="Dziuba M.V."/>
            <person name="Ivanov T.M."/>
            <person name="Kuznetsov B."/>
            <person name="Grouzdev D.S."/>
        </authorList>
    </citation>
    <scope>NUCLEOTIDE SEQUENCE [LARGE SCALE GENOMIC DNA]</scope>
    <source>
        <strain evidence="7 8">BB-1</strain>
    </source>
</reference>
<protein>
    <recommendedName>
        <fullName evidence="9">Nucleotidyltransferase</fullName>
    </recommendedName>
</protein>
<dbReference type="Proteomes" id="UP000078543">
    <property type="component" value="Unassembled WGS sequence"/>
</dbReference>
<dbReference type="PANTHER" id="PTHR34139">
    <property type="entry name" value="UPF0331 PROTEIN MJ0127"/>
    <property type="match status" value="1"/>
</dbReference>
<evidence type="ECO:0000256" key="6">
    <source>
        <dbReference type="ARBA" id="ARBA00024207"/>
    </source>
</evidence>
<keyword evidence="8" id="KW-1185">Reference proteome</keyword>
<dbReference type="PANTHER" id="PTHR34139:SF1">
    <property type="entry name" value="RNASE MJ1380-RELATED"/>
    <property type="match status" value="1"/>
</dbReference>
<dbReference type="OrthoDB" id="4829434at2"/>
<evidence type="ECO:0000313" key="7">
    <source>
        <dbReference type="EMBL" id="OAN50097.1"/>
    </source>
</evidence>